<accession>A0AA40VQM9</accession>
<sequence>MKLPYQCSGKIRSSLTNLNTNQRVKTGLGSSRFSPEFPLAIPPYRPSAAFEVTCNHSLPGTVCHDFYYFTWWCTYSAKGGLSNNPDGSVTCSIP</sequence>
<dbReference type="Proteomes" id="UP001165986">
    <property type="component" value="Unassembled WGS sequence"/>
</dbReference>
<proteinExistence type="predicted"/>
<name>A0AA40VQM9_9NOST</name>
<organism evidence="1 2">
    <name type="scientific">Komarekiella delphini-convector SJRDD-AB1</name>
    <dbReference type="NCBI Taxonomy" id="2593771"/>
    <lineage>
        <taxon>Bacteria</taxon>
        <taxon>Bacillati</taxon>
        <taxon>Cyanobacteriota</taxon>
        <taxon>Cyanophyceae</taxon>
        <taxon>Nostocales</taxon>
        <taxon>Nostocaceae</taxon>
        <taxon>Komarekiella</taxon>
        <taxon>Komarekiella delphini-convector</taxon>
    </lineage>
</organism>
<protein>
    <submittedName>
        <fullName evidence="1">Uncharacterized protein</fullName>
    </submittedName>
</protein>
<comment type="caution">
    <text evidence="1">The sequence shown here is derived from an EMBL/GenBank/DDBJ whole genome shotgun (WGS) entry which is preliminary data.</text>
</comment>
<keyword evidence="2" id="KW-1185">Reference proteome</keyword>
<evidence type="ECO:0000313" key="1">
    <source>
        <dbReference type="EMBL" id="MBD6616452.1"/>
    </source>
</evidence>
<gene>
    <name evidence="1" type="ORF">FNW02_11540</name>
</gene>
<reference evidence="1" key="1">
    <citation type="submission" date="2019-07" db="EMBL/GenBank/DDBJ databases">
        <title>Toxilogical consequences of a new and cryptic species of cyanobacteria (Komarekiella delphini-convector) recovered from the epidermis of a bottlenose dolphin and 1500 ft. in the air.</title>
        <authorList>
            <person name="Brown A.O."/>
            <person name="Dvorak P."/>
            <person name="Villanueva C.D."/>
            <person name="Foss A.J."/>
            <person name="Garvey A.D."/>
            <person name="Gibson Q.A."/>
            <person name="Johansen J.R."/>
            <person name="Casamatta D.A."/>
        </authorList>
    </citation>
    <scope>NUCLEOTIDE SEQUENCE</scope>
    <source>
        <strain evidence="1">SJRDD-AB1</strain>
    </source>
</reference>
<dbReference type="AlphaFoldDB" id="A0AA40VQM9"/>
<dbReference type="RefSeq" id="WP_191757691.1">
    <property type="nucleotide sequence ID" value="NZ_VJXY01000010.1"/>
</dbReference>
<dbReference type="EMBL" id="VJXY01000010">
    <property type="protein sequence ID" value="MBD6616452.1"/>
    <property type="molecule type" value="Genomic_DNA"/>
</dbReference>
<evidence type="ECO:0000313" key="2">
    <source>
        <dbReference type="Proteomes" id="UP001165986"/>
    </source>
</evidence>